<evidence type="ECO:0000259" key="1">
    <source>
        <dbReference type="Pfam" id="PF04015"/>
    </source>
</evidence>
<evidence type="ECO:0000313" key="2">
    <source>
        <dbReference type="EMBL" id="QDU90113.1"/>
    </source>
</evidence>
<dbReference type="PROSITE" id="PS51318">
    <property type="entry name" value="TAT"/>
    <property type="match status" value="1"/>
</dbReference>
<dbReference type="InterPro" id="IPR007160">
    <property type="entry name" value="DUF362"/>
</dbReference>
<name>A0A518DF56_9BACT</name>
<keyword evidence="3" id="KW-1185">Reference proteome</keyword>
<sequence length="341" mass="36979">MQAPAPTNSGGLDRRTLLLGGASLAGAAGLGAVAQSLIKPTPVFVAAGQRYDGPLHQTIADGLLATGLDPAWLRGRRVLLKPNLVEPSRRIPHMTTHPAMIVAAAEALRRWGARVSVGEAPGHVRDTEMALVESGVAEALRDARIPFADLNYEEVGWRRNRGRFSKLPGIYFPRSVLEADLIVSMPKMKTHHWVGVTCATKNLYGILPGIKYGWPKNVLHHHGIPQTVADIASSAPKTIAIVDGIDCMEGDGPILGSLKHMGLVLVGQSLPSVDATAARIMGLEPTRIEYLHLASRRLGPLDDRRIEQRGEPWRSVADPFQVLDEPHLECLRSTPEERLVT</sequence>
<protein>
    <recommendedName>
        <fullName evidence="1">DUF362 domain-containing protein</fullName>
    </recommendedName>
</protein>
<reference evidence="2 3" key="1">
    <citation type="submission" date="2019-02" db="EMBL/GenBank/DDBJ databases">
        <title>Deep-cultivation of Planctomycetes and their phenomic and genomic characterization uncovers novel biology.</title>
        <authorList>
            <person name="Wiegand S."/>
            <person name="Jogler M."/>
            <person name="Boedeker C."/>
            <person name="Pinto D."/>
            <person name="Vollmers J."/>
            <person name="Rivas-Marin E."/>
            <person name="Kohn T."/>
            <person name="Peeters S.H."/>
            <person name="Heuer A."/>
            <person name="Rast P."/>
            <person name="Oberbeckmann S."/>
            <person name="Bunk B."/>
            <person name="Jeske O."/>
            <person name="Meyerdierks A."/>
            <person name="Storesund J.E."/>
            <person name="Kallscheuer N."/>
            <person name="Luecker S."/>
            <person name="Lage O.M."/>
            <person name="Pohl T."/>
            <person name="Merkel B.J."/>
            <person name="Hornburger P."/>
            <person name="Mueller R.-W."/>
            <person name="Bruemmer F."/>
            <person name="Labrenz M."/>
            <person name="Spormann A.M."/>
            <person name="Op den Camp H."/>
            <person name="Overmann J."/>
            <person name="Amann R."/>
            <person name="Jetten M.S.M."/>
            <person name="Mascher T."/>
            <person name="Medema M.H."/>
            <person name="Devos D.P."/>
            <person name="Kaster A.-K."/>
            <person name="Ovreas L."/>
            <person name="Rohde M."/>
            <person name="Galperin M.Y."/>
            <person name="Jogler C."/>
        </authorList>
    </citation>
    <scope>NUCLEOTIDE SEQUENCE [LARGE SCALE GENOMIC DNA]</scope>
    <source>
        <strain evidence="2 3">Pla175</strain>
    </source>
</reference>
<dbReference type="InterPro" id="IPR006311">
    <property type="entry name" value="TAT_signal"/>
</dbReference>
<dbReference type="AlphaFoldDB" id="A0A518DF56"/>
<dbReference type="OrthoDB" id="9794954at2"/>
<dbReference type="Proteomes" id="UP000317429">
    <property type="component" value="Chromosome"/>
</dbReference>
<organism evidence="2 3">
    <name type="scientific">Pirellulimonas nuda</name>
    <dbReference type="NCBI Taxonomy" id="2528009"/>
    <lineage>
        <taxon>Bacteria</taxon>
        <taxon>Pseudomonadati</taxon>
        <taxon>Planctomycetota</taxon>
        <taxon>Planctomycetia</taxon>
        <taxon>Pirellulales</taxon>
        <taxon>Lacipirellulaceae</taxon>
        <taxon>Pirellulimonas</taxon>
    </lineage>
</organism>
<dbReference type="KEGG" id="pnd:Pla175_35130"/>
<dbReference type="RefSeq" id="WP_145287956.1">
    <property type="nucleotide sequence ID" value="NZ_CP036291.1"/>
</dbReference>
<proteinExistence type="predicted"/>
<gene>
    <name evidence="2" type="ORF">Pla175_35130</name>
</gene>
<dbReference type="EMBL" id="CP036291">
    <property type="protein sequence ID" value="QDU90113.1"/>
    <property type="molecule type" value="Genomic_DNA"/>
</dbReference>
<dbReference type="Pfam" id="PF04015">
    <property type="entry name" value="DUF362"/>
    <property type="match status" value="1"/>
</dbReference>
<accession>A0A518DF56</accession>
<feature type="domain" description="DUF362" evidence="1">
    <location>
        <begin position="78"/>
        <end position="279"/>
    </location>
</feature>
<evidence type="ECO:0000313" key="3">
    <source>
        <dbReference type="Proteomes" id="UP000317429"/>
    </source>
</evidence>